<protein>
    <submittedName>
        <fullName evidence="2">Uncharacterized protein</fullName>
    </submittedName>
</protein>
<proteinExistence type="predicted"/>
<reference evidence="2" key="2">
    <citation type="submission" date="2025-09" db="UniProtKB">
        <authorList>
            <consortium name="Ensembl"/>
        </authorList>
    </citation>
    <scope>IDENTIFICATION</scope>
</reference>
<feature type="region of interest" description="Disordered" evidence="1">
    <location>
        <begin position="25"/>
        <end position="60"/>
    </location>
</feature>
<evidence type="ECO:0000313" key="3">
    <source>
        <dbReference type="Proteomes" id="UP000694523"/>
    </source>
</evidence>
<evidence type="ECO:0000256" key="1">
    <source>
        <dbReference type="SAM" id="MobiDB-lite"/>
    </source>
</evidence>
<name>A0A8C6SY35_9GOBI</name>
<evidence type="ECO:0000313" key="2">
    <source>
        <dbReference type="Ensembl" id="ENSNMLP00000012162.1"/>
    </source>
</evidence>
<feature type="compositionally biased region" description="Basic and acidic residues" evidence="1">
    <location>
        <begin position="25"/>
        <end position="35"/>
    </location>
</feature>
<sequence length="190" mass="21041">MRCHQEPPTPAAQWRRHKRSYRKQKDCCGAERAAQEEGGGGADQCRTPRSETGSNPGGAAPPVSLILFAQKAVGKNARYNIGIICRSMIMNRKYYGPPVFERPPAATERYTNHQVRTPVQSKSSLSPVFFIPMGRVRKKGSQQRMNIPTTTPRVLAAFFSRLNLSSLTDSVLLPVAPPLRLLAPASWVLQ</sequence>
<keyword evidence="3" id="KW-1185">Reference proteome</keyword>
<dbReference type="Ensembl" id="ENSNMLT00000013755.1">
    <property type="protein sequence ID" value="ENSNMLP00000012162.1"/>
    <property type="gene ID" value="ENSNMLG00000008292.1"/>
</dbReference>
<accession>A0A8C6SY35</accession>
<dbReference type="AlphaFoldDB" id="A0A8C6SY35"/>
<dbReference type="Proteomes" id="UP000694523">
    <property type="component" value="Unplaced"/>
</dbReference>
<organism evidence="2 3">
    <name type="scientific">Neogobius melanostomus</name>
    <name type="common">round goby</name>
    <dbReference type="NCBI Taxonomy" id="47308"/>
    <lineage>
        <taxon>Eukaryota</taxon>
        <taxon>Metazoa</taxon>
        <taxon>Chordata</taxon>
        <taxon>Craniata</taxon>
        <taxon>Vertebrata</taxon>
        <taxon>Euteleostomi</taxon>
        <taxon>Actinopterygii</taxon>
        <taxon>Neopterygii</taxon>
        <taxon>Teleostei</taxon>
        <taxon>Neoteleostei</taxon>
        <taxon>Acanthomorphata</taxon>
        <taxon>Gobiaria</taxon>
        <taxon>Gobiiformes</taxon>
        <taxon>Gobioidei</taxon>
        <taxon>Gobiidae</taxon>
        <taxon>Benthophilinae</taxon>
        <taxon>Neogobiini</taxon>
        <taxon>Neogobius</taxon>
    </lineage>
</organism>
<feature type="region of interest" description="Disordered" evidence="1">
    <location>
        <begin position="1"/>
        <end position="20"/>
    </location>
</feature>
<reference evidence="2" key="1">
    <citation type="submission" date="2025-08" db="UniProtKB">
        <authorList>
            <consortium name="Ensembl"/>
        </authorList>
    </citation>
    <scope>IDENTIFICATION</scope>
</reference>